<feature type="domain" description="Tyrosinase copper-binding" evidence="5">
    <location>
        <begin position="263"/>
        <end position="274"/>
    </location>
</feature>
<dbReference type="EMBL" id="ML220153">
    <property type="protein sequence ID" value="TGZ77421.1"/>
    <property type="molecule type" value="Genomic_DNA"/>
</dbReference>
<keyword evidence="7" id="KW-1185">Reference proteome</keyword>
<dbReference type="PANTHER" id="PTHR11474:SF126">
    <property type="entry name" value="TYROSINASE-LIKE PROTEIN TYR-1-RELATED"/>
    <property type="match status" value="1"/>
</dbReference>
<sequence length="361" mass="39745">MHISTLILAFTAAIGLTTGSPVLQQRNSDQCYWASPRKEWRMLTNQEKLNYINAVKCIQNKPSSMKSKFPYSTSRYEDFIMLHKSETPRIHFVGHFLPWHRAFLANFEKVLQTECNYSGMIPYWDQSRDTANFLNAPVFHTTYGFGGNGAEEGGDPNIPGSTGGGCITSGPFKNLRIHIAHAGVDAPNIDRCLKRAIAPPLAQAWQTAKKESQVLASPNYETLAVVLEGDVIFPDVMVKLGMHNSGHSTVGGDMFDMYISPGDPLFYLHHANIDRIWASWQDLSSSNLYAIGNPIAPRQNSMLSWPNPPAGNVTPKFELYSLKVPGTTTQAVVGNVLNTRGRGVGVPGAPGVKGVLCYQYV</sequence>
<evidence type="ECO:0000259" key="4">
    <source>
        <dbReference type="PROSITE" id="PS00497"/>
    </source>
</evidence>
<feature type="signal peptide" evidence="3">
    <location>
        <begin position="1"/>
        <end position="19"/>
    </location>
</feature>
<keyword evidence="1" id="KW-0479">Metal-binding</keyword>
<dbReference type="InterPro" id="IPR002227">
    <property type="entry name" value="Tyrosinase_Cu-bd"/>
</dbReference>
<dbReference type="PROSITE" id="PS00497">
    <property type="entry name" value="TYROSINASE_1"/>
    <property type="match status" value="1"/>
</dbReference>
<proteinExistence type="predicted"/>
<dbReference type="PRINTS" id="PR00092">
    <property type="entry name" value="TYROSINASE"/>
</dbReference>
<dbReference type="Pfam" id="PF00264">
    <property type="entry name" value="Tyrosinase"/>
    <property type="match status" value="1"/>
</dbReference>
<evidence type="ECO:0000256" key="2">
    <source>
        <dbReference type="ARBA" id="ARBA00023008"/>
    </source>
</evidence>
<dbReference type="GO" id="GO:0046872">
    <property type="term" value="F:metal ion binding"/>
    <property type="evidence" value="ECO:0007669"/>
    <property type="project" value="UniProtKB-KW"/>
</dbReference>
<keyword evidence="3" id="KW-0732">Signal</keyword>
<protein>
    <submittedName>
        <fullName evidence="6">Di-copper centre-containing protein</fullName>
    </submittedName>
</protein>
<dbReference type="PANTHER" id="PTHR11474">
    <property type="entry name" value="TYROSINASE FAMILY MEMBER"/>
    <property type="match status" value="1"/>
</dbReference>
<dbReference type="InterPro" id="IPR050316">
    <property type="entry name" value="Tyrosinase/Hemocyanin"/>
</dbReference>
<evidence type="ECO:0000256" key="1">
    <source>
        <dbReference type="ARBA" id="ARBA00022723"/>
    </source>
</evidence>
<dbReference type="InParanoid" id="A0A4S2MK96"/>
<organism evidence="6 7">
    <name type="scientific">Ascodesmis nigricans</name>
    <dbReference type="NCBI Taxonomy" id="341454"/>
    <lineage>
        <taxon>Eukaryota</taxon>
        <taxon>Fungi</taxon>
        <taxon>Dikarya</taxon>
        <taxon>Ascomycota</taxon>
        <taxon>Pezizomycotina</taxon>
        <taxon>Pezizomycetes</taxon>
        <taxon>Pezizales</taxon>
        <taxon>Ascodesmidaceae</taxon>
        <taxon>Ascodesmis</taxon>
    </lineage>
</organism>
<evidence type="ECO:0000259" key="5">
    <source>
        <dbReference type="PROSITE" id="PS00498"/>
    </source>
</evidence>
<dbReference type="STRING" id="341454.A0A4S2MK96"/>
<evidence type="ECO:0000313" key="7">
    <source>
        <dbReference type="Proteomes" id="UP000298138"/>
    </source>
</evidence>
<reference evidence="6 7" key="1">
    <citation type="submission" date="2019-04" db="EMBL/GenBank/DDBJ databases">
        <title>Comparative genomics and transcriptomics to analyze fruiting body development in filamentous ascomycetes.</title>
        <authorList>
            <consortium name="DOE Joint Genome Institute"/>
            <person name="Lutkenhaus R."/>
            <person name="Traeger S."/>
            <person name="Breuer J."/>
            <person name="Kuo A."/>
            <person name="Lipzen A."/>
            <person name="Pangilinan J."/>
            <person name="Dilworth D."/>
            <person name="Sandor L."/>
            <person name="Poggeler S."/>
            <person name="Barry K."/>
            <person name="Grigoriev I.V."/>
            <person name="Nowrousian M."/>
        </authorList>
    </citation>
    <scope>NUCLEOTIDE SEQUENCE [LARGE SCALE GENOMIC DNA]</scope>
    <source>
        <strain evidence="6 7">CBS 389.68</strain>
    </source>
</reference>
<dbReference type="SUPFAM" id="SSF48056">
    <property type="entry name" value="Di-copper centre-containing domain"/>
    <property type="match status" value="1"/>
</dbReference>
<dbReference type="AlphaFoldDB" id="A0A4S2MK96"/>
<dbReference type="Gene3D" id="1.10.1280.10">
    <property type="entry name" value="Di-copper center containing domain from catechol oxidase"/>
    <property type="match status" value="1"/>
</dbReference>
<dbReference type="InterPro" id="IPR008922">
    <property type="entry name" value="Di-copper_centre_dom_sf"/>
</dbReference>
<dbReference type="OrthoDB" id="6132182at2759"/>
<accession>A0A4S2MK96</accession>
<dbReference type="GO" id="GO:0016491">
    <property type="term" value="F:oxidoreductase activity"/>
    <property type="evidence" value="ECO:0007669"/>
    <property type="project" value="InterPro"/>
</dbReference>
<feature type="chain" id="PRO_5020717268" evidence="3">
    <location>
        <begin position="20"/>
        <end position="361"/>
    </location>
</feature>
<keyword evidence="2" id="KW-0186">Copper</keyword>
<gene>
    <name evidence="6" type="ORF">EX30DRAFT_311221</name>
</gene>
<dbReference type="Proteomes" id="UP000298138">
    <property type="component" value="Unassembled WGS sequence"/>
</dbReference>
<evidence type="ECO:0000256" key="3">
    <source>
        <dbReference type="SAM" id="SignalP"/>
    </source>
</evidence>
<evidence type="ECO:0000313" key="6">
    <source>
        <dbReference type="EMBL" id="TGZ77421.1"/>
    </source>
</evidence>
<feature type="domain" description="Tyrosinase copper-binding" evidence="4">
    <location>
        <begin position="91"/>
        <end position="108"/>
    </location>
</feature>
<dbReference type="PROSITE" id="PS00498">
    <property type="entry name" value="TYROSINASE_2"/>
    <property type="match status" value="1"/>
</dbReference>
<name>A0A4S2MK96_9PEZI</name>